<feature type="region of interest" description="Disordered" evidence="1">
    <location>
        <begin position="300"/>
        <end position="332"/>
    </location>
</feature>
<protein>
    <submittedName>
        <fullName evidence="4">Zn-binding Pro-Ala-Ala-Arg (PAAR) domain-containing protein, incolved in TypeVI secretion</fullName>
    </submittedName>
</protein>
<feature type="transmembrane region" description="Helical" evidence="2">
    <location>
        <begin position="137"/>
        <end position="159"/>
    </location>
</feature>
<feature type="compositionally biased region" description="Basic and acidic residues" evidence="1">
    <location>
        <begin position="305"/>
        <end position="330"/>
    </location>
</feature>
<gene>
    <name evidence="4" type="ORF">SAMN05421680_1624</name>
</gene>
<keyword evidence="2" id="KW-0812">Transmembrane</keyword>
<dbReference type="RefSeq" id="WP_175495003.1">
    <property type="nucleotide sequence ID" value="NZ_CAWRBN010000057.1"/>
</dbReference>
<dbReference type="CDD" id="cd14742">
    <property type="entry name" value="PAAR_RHS"/>
    <property type="match status" value="1"/>
</dbReference>
<evidence type="ECO:0000313" key="5">
    <source>
        <dbReference type="Proteomes" id="UP000198919"/>
    </source>
</evidence>
<feature type="transmembrane region" description="Helical" evidence="2">
    <location>
        <begin position="165"/>
        <end position="190"/>
    </location>
</feature>
<evidence type="ECO:0000256" key="1">
    <source>
        <dbReference type="SAM" id="MobiDB-lite"/>
    </source>
</evidence>
<organism evidence="4 5">
    <name type="scientific">Xenorhabdus mauleonii</name>
    <dbReference type="NCBI Taxonomy" id="351675"/>
    <lineage>
        <taxon>Bacteria</taxon>
        <taxon>Pseudomonadati</taxon>
        <taxon>Pseudomonadota</taxon>
        <taxon>Gammaproteobacteria</taxon>
        <taxon>Enterobacterales</taxon>
        <taxon>Morganellaceae</taxon>
        <taxon>Xenorhabdus</taxon>
    </lineage>
</organism>
<name>A0A1I3YNR2_9GAMM</name>
<dbReference type="EMBL" id="FORG01000062">
    <property type="protein sequence ID" value="SFK33498.1"/>
    <property type="molecule type" value="Genomic_DNA"/>
</dbReference>
<feature type="domain" description="DUF6531" evidence="3">
    <location>
        <begin position="329"/>
        <end position="400"/>
    </location>
</feature>
<reference evidence="5" key="1">
    <citation type="submission" date="2016-10" db="EMBL/GenBank/DDBJ databases">
        <authorList>
            <person name="Varghese N."/>
            <person name="Submissions S."/>
        </authorList>
    </citation>
    <scope>NUCLEOTIDE SEQUENCE [LARGE SCALE GENOMIC DNA]</scope>
    <source>
        <strain evidence="5">DSM 17908</strain>
    </source>
</reference>
<dbReference type="Gene3D" id="2.60.200.60">
    <property type="match status" value="1"/>
</dbReference>
<keyword evidence="2" id="KW-1133">Transmembrane helix</keyword>
<feature type="region of interest" description="Disordered" evidence="1">
    <location>
        <begin position="12"/>
        <end position="47"/>
    </location>
</feature>
<dbReference type="STRING" id="351675.SAMN05421680_1624"/>
<accession>A0A1I3YNR2</accession>
<dbReference type="Proteomes" id="UP000198919">
    <property type="component" value="Unassembled WGS sequence"/>
</dbReference>
<dbReference type="InterPro" id="IPR045351">
    <property type="entry name" value="DUF6531"/>
</dbReference>
<proteinExistence type="predicted"/>
<dbReference type="Pfam" id="PF05488">
    <property type="entry name" value="PAAR_motif"/>
    <property type="match status" value="1"/>
</dbReference>
<sequence length="466" mass="48369">MSVSQNVIMGAAAAQRPYHPPVAPNRTSPAQGGRPSPVPPRTEKSTSDKALEFLQSETFDNATLAAGGTYAVATGAAVPFAVGVAAGMAGAAAGGYVGDKIGHAIASGMGMTKVATEGENPAREGDAIAHQNKSAGLWGALGGILLGAVAAVAVAALVVATGGAALVVVAAAAAAGGFVGGTCAGIGAAIGQYGSNKGTIAKGSPDVFFEGKPVARVGDPVVCSDHPPGVIAEGAKTVFANGQGIARLGHRTTCDANINSAAGSISITKETEGKFPILEESNKALQWATVIAGLLPLPRNKKGVTKSEEPKVSVEKKNSKPEPTKCKSDPVDMTTGDFLQQWPMLSLPGTLPLSLVRTYRSTADFAGQLGSKWADDWSRHLIRKGEETHFTDADGVVYTFHTPEDKVFSVNLHAGHYLLFGELSGGLHVFDRQTQLTLSFEHQDGERRLLSAIRDRHDNRIMFHYD</sequence>
<dbReference type="InterPro" id="IPR008727">
    <property type="entry name" value="PAAR_motif"/>
</dbReference>
<evidence type="ECO:0000259" key="3">
    <source>
        <dbReference type="Pfam" id="PF20148"/>
    </source>
</evidence>
<evidence type="ECO:0000313" key="4">
    <source>
        <dbReference type="EMBL" id="SFK33498.1"/>
    </source>
</evidence>
<dbReference type="Pfam" id="PF20148">
    <property type="entry name" value="DUF6531"/>
    <property type="match status" value="1"/>
</dbReference>
<evidence type="ECO:0000256" key="2">
    <source>
        <dbReference type="SAM" id="Phobius"/>
    </source>
</evidence>
<feature type="non-terminal residue" evidence="4">
    <location>
        <position position="466"/>
    </location>
</feature>
<dbReference type="AlphaFoldDB" id="A0A1I3YNR2"/>
<keyword evidence="2" id="KW-0472">Membrane</keyword>